<feature type="domain" description="HTH arsR-type" evidence="4">
    <location>
        <begin position="1"/>
        <end position="88"/>
    </location>
</feature>
<evidence type="ECO:0000256" key="2">
    <source>
        <dbReference type="ARBA" id="ARBA00023125"/>
    </source>
</evidence>
<dbReference type="InterPro" id="IPR001845">
    <property type="entry name" value="HTH_ArsR_DNA-bd_dom"/>
</dbReference>
<keyword evidence="1" id="KW-0805">Transcription regulation</keyword>
<dbReference type="PANTHER" id="PTHR33154">
    <property type="entry name" value="TRANSCRIPTIONAL REGULATOR, ARSR FAMILY"/>
    <property type="match status" value="1"/>
</dbReference>
<dbReference type="AlphaFoldDB" id="A0A7J3VRL3"/>
<dbReference type="SMART" id="SM00418">
    <property type="entry name" value="HTH_ARSR"/>
    <property type="match status" value="1"/>
</dbReference>
<dbReference type="InterPro" id="IPR051081">
    <property type="entry name" value="HTH_MetalResp_TranReg"/>
</dbReference>
<dbReference type="PANTHER" id="PTHR33154:SF33">
    <property type="entry name" value="TRANSCRIPTIONAL REPRESSOR SDPR"/>
    <property type="match status" value="1"/>
</dbReference>
<dbReference type="CDD" id="cd00090">
    <property type="entry name" value="HTH_ARSR"/>
    <property type="match status" value="1"/>
</dbReference>
<comment type="caution">
    <text evidence="5">The sequence shown here is derived from an EMBL/GenBank/DDBJ whole genome shotgun (WGS) entry which is preliminary data.</text>
</comment>
<evidence type="ECO:0000256" key="3">
    <source>
        <dbReference type="ARBA" id="ARBA00023163"/>
    </source>
</evidence>
<dbReference type="GO" id="GO:0003700">
    <property type="term" value="F:DNA-binding transcription factor activity"/>
    <property type="evidence" value="ECO:0007669"/>
    <property type="project" value="InterPro"/>
</dbReference>
<reference evidence="5" key="1">
    <citation type="journal article" date="2020" name="mSystems">
        <title>Genome- and Community-Level Interaction Insights into Carbon Utilization and Element Cycling Functions of Hydrothermarchaeota in Hydrothermal Sediment.</title>
        <authorList>
            <person name="Zhou Z."/>
            <person name="Liu Y."/>
            <person name="Xu W."/>
            <person name="Pan J."/>
            <person name="Luo Z.H."/>
            <person name="Li M."/>
        </authorList>
    </citation>
    <scope>NUCLEOTIDE SEQUENCE [LARGE SCALE GENOMIC DNA]</scope>
    <source>
        <strain evidence="5">SpSt-1074</strain>
    </source>
</reference>
<dbReference type="Pfam" id="PF01022">
    <property type="entry name" value="HTH_5"/>
    <property type="match status" value="1"/>
</dbReference>
<name>A0A7J3VRL3_CALS0</name>
<keyword evidence="2" id="KW-0238">DNA-binding</keyword>
<accession>A0A7J3VRL3</accession>
<dbReference type="Gene3D" id="1.10.10.10">
    <property type="entry name" value="Winged helix-like DNA-binding domain superfamily/Winged helix DNA-binding domain"/>
    <property type="match status" value="1"/>
</dbReference>
<dbReference type="PROSITE" id="PS50987">
    <property type="entry name" value="HTH_ARSR_2"/>
    <property type="match status" value="1"/>
</dbReference>
<dbReference type="GO" id="GO:0003677">
    <property type="term" value="F:DNA binding"/>
    <property type="evidence" value="ECO:0007669"/>
    <property type="project" value="UniProtKB-KW"/>
</dbReference>
<evidence type="ECO:0000256" key="1">
    <source>
        <dbReference type="ARBA" id="ARBA00023015"/>
    </source>
</evidence>
<dbReference type="InterPro" id="IPR036390">
    <property type="entry name" value="WH_DNA-bd_sf"/>
</dbReference>
<gene>
    <name evidence="5" type="ORF">ENM31_00025</name>
</gene>
<evidence type="ECO:0000313" key="5">
    <source>
        <dbReference type="EMBL" id="HHM43670.1"/>
    </source>
</evidence>
<protein>
    <submittedName>
        <fullName evidence="5">ArsR family transcriptional regulator</fullName>
    </submittedName>
</protein>
<keyword evidence="3" id="KW-0804">Transcription</keyword>
<organism evidence="5">
    <name type="scientific">Caldiarchaeum subterraneum</name>
    <dbReference type="NCBI Taxonomy" id="311458"/>
    <lineage>
        <taxon>Archaea</taxon>
        <taxon>Nitrososphaerota</taxon>
        <taxon>Candidatus Caldarchaeales</taxon>
        <taxon>Candidatus Caldarchaeaceae</taxon>
        <taxon>Candidatus Caldarchaeum</taxon>
    </lineage>
</organism>
<sequence>MISPKAYLRSVKNVRRGLETRTRIVDVLSRGQLSVGEISRLAGVSRRRISYHLRNMLVDGVVERKRAGRRFYWKLTGAGQASLEESLA</sequence>
<dbReference type="InterPro" id="IPR011991">
    <property type="entry name" value="ArsR-like_HTH"/>
</dbReference>
<dbReference type="EMBL" id="DRXH01000001">
    <property type="protein sequence ID" value="HHM43670.1"/>
    <property type="molecule type" value="Genomic_DNA"/>
</dbReference>
<dbReference type="InterPro" id="IPR036388">
    <property type="entry name" value="WH-like_DNA-bd_sf"/>
</dbReference>
<evidence type="ECO:0000259" key="4">
    <source>
        <dbReference type="PROSITE" id="PS50987"/>
    </source>
</evidence>
<proteinExistence type="predicted"/>
<dbReference type="SUPFAM" id="SSF46785">
    <property type="entry name" value="Winged helix' DNA-binding domain"/>
    <property type="match status" value="1"/>
</dbReference>